<sequence length="112" mass="12011">MNIIRKENTPSESLVTEADAIEGASRSHGIRACWSYALSGETPRKAYLEENNKKIGGCEGVELVTGKAGGRIKGPLGSSIFPSSSIYLVKTIRGKKYRDVYIRGGAGMGCSR</sequence>
<protein>
    <submittedName>
        <fullName evidence="1">Uncharacterized protein</fullName>
    </submittedName>
</protein>
<accession>A0A1X0NUB1</accession>
<name>A0A1X0NUB1_9TRYP</name>
<dbReference type="RefSeq" id="XP_028882194.1">
    <property type="nucleotide sequence ID" value="XM_029026498.1"/>
</dbReference>
<dbReference type="AlphaFoldDB" id="A0A1X0NUB1"/>
<proteinExistence type="predicted"/>
<reference evidence="1 2" key="1">
    <citation type="submission" date="2017-03" db="EMBL/GenBank/DDBJ databases">
        <title>An alternative strategy for trypanosome survival in the mammalian bloodstream revealed through genome and transcriptome analysis of the ubiquitous bovine parasite Trypanosoma (Megatrypanum) theileri.</title>
        <authorList>
            <person name="Kelly S."/>
            <person name="Ivens A."/>
            <person name="Mott A."/>
            <person name="O'Neill E."/>
            <person name="Emms D."/>
            <person name="Macleod O."/>
            <person name="Voorheis P."/>
            <person name="Matthews J."/>
            <person name="Matthews K."/>
            <person name="Carrington M."/>
        </authorList>
    </citation>
    <scope>NUCLEOTIDE SEQUENCE [LARGE SCALE GENOMIC DNA]</scope>
    <source>
        <strain evidence="1">Edinburgh</strain>
    </source>
</reference>
<comment type="caution">
    <text evidence="1">The sequence shown here is derived from an EMBL/GenBank/DDBJ whole genome shotgun (WGS) entry which is preliminary data.</text>
</comment>
<organism evidence="1 2">
    <name type="scientific">Trypanosoma theileri</name>
    <dbReference type="NCBI Taxonomy" id="67003"/>
    <lineage>
        <taxon>Eukaryota</taxon>
        <taxon>Discoba</taxon>
        <taxon>Euglenozoa</taxon>
        <taxon>Kinetoplastea</taxon>
        <taxon>Metakinetoplastina</taxon>
        <taxon>Trypanosomatida</taxon>
        <taxon>Trypanosomatidae</taxon>
        <taxon>Trypanosoma</taxon>
    </lineage>
</organism>
<dbReference type="Proteomes" id="UP000192257">
    <property type="component" value="Unassembled WGS sequence"/>
</dbReference>
<evidence type="ECO:0000313" key="2">
    <source>
        <dbReference type="Proteomes" id="UP000192257"/>
    </source>
</evidence>
<gene>
    <name evidence="1" type="ORF">TM35_000181850</name>
</gene>
<keyword evidence="2" id="KW-1185">Reference proteome</keyword>
<dbReference type="VEuPathDB" id="TriTrypDB:TM35_000181850"/>
<dbReference type="EMBL" id="NBCO01000018">
    <property type="protein sequence ID" value="ORC88128.1"/>
    <property type="molecule type" value="Genomic_DNA"/>
</dbReference>
<dbReference type="GeneID" id="39986278"/>
<evidence type="ECO:0000313" key="1">
    <source>
        <dbReference type="EMBL" id="ORC88128.1"/>
    </source>
</evidence>